<feature type="transmembrane region" description="Helical" evidence="11">
    <location>
        <begin position="88"/>
        <end position="108"/>
    </location>
</feature>
<dbReference type="EMBL" id="AQQV01000003">
    <property type="protein sequence ID" value="ORE86080.1"/>
    <property type="molecule type" value="Genomic_DNA"/>
</dbReference>
<dbReference type="PANTHER" id="PTHR30183:SF8">
    <property type="entry name" value="MOLYBDENUM TRANSPORT SYSTEM PERMEASE"/>
    <property type="match status" value="1"/>
</dbReference>
<comment type="caution">
    <text evidence="12">Lacks conserved residue(s) required for the propagation of feature annotation.</text>
</comment>
<dbReference type="PROSITE" id="PS50928">
    <property type="entry name" value="ABC_TM1"/>
    <property type="match status" value="1"/>
</dbReference>
<protein>
    <recommendedName>
        <fullName evidence="12">Molybdenum transport system permease</fullName>
    </recommendedName>
</protein>
<keyword evidence="9 11" id="KW-1133">Transmembrane helix</keyword>
<keyword evidence="6 12" id="KW-0500">Molybdenum</keyword>
<evidence type="ECO:0000256" key="3">
    <source>
        <dbReference type="ARBA" id="ARBA00007069"/>
    </source>
</evidence>
<evidence type="ECO:0000256" key="4">
    <source>
        <dbReference type="ARBA" id="ARBA00022448"/>
    </source>
</evidence>
<evidence type="ECO:0000256" key="5">
    <source>
        <dbReference type="ARBA" id="ARBA00022475"/>
    </source>
</evidence>
<evidence type="ECO:0000256" key="2">
    <source>
        <dbReference type="ARBA" id="ARBA00004429"/>
    </source>
</evidence>
<evidence type="ECO:0000256" key="6">
    <source>
        <dbReference type="ARBA" id="ARBA00022505"/>
    </source>
</evidence>
<name>A0A1Y1SBR3_9GAMM</name>
<feature type="transmembrane region" description="Helical" evidence="11">
    <location>
        <begin position="191"/>
        <end position="218"/>
    </location>
</feature>
<reference evidence="14 15" key="1">
    <citation type="submission" date="2013-04" db="EMBL/GenBank/DDBJ databases">
        <title>Oceanococcus atlanticus 22II-S10r2 Genome Sequencing.</title>
        <authorList>
            <person name="Lai Q."/>
            <person name="Li G."/>
            <person name="Shao Z."/>
        </authorList>
    </citation>
    <scope>NUCLEOTIDE SEQUENCE [LARGE SCALE GENOMIC DNA]</scope>
    <source>
        <strain evidence="14 15">22II-S10r2</strain>
    </source>
</reference>
<dbReference type="AlphaFoldDB" id="A0A1Y1SBR3"/>
<comment type="caution">
    <text evidence="14">The sequence shown here is derived from an EMBL/GenBank/DDBJ whole genome shotgun (WGS) entry which is preliminary data.</text>
</comment>
<dbReference type="Gene3D" id="1.10.3720.10">
    <property type="entry name" value="MetI-like"/>
    <property type="match status" value="1"/>
</dbReference>
<dbReference type="OrthoDB" id="9795403at2"/>
<dbReference type="STRING" id="1317117.ATO7_12323"/>
<comment type="similarity">
    <text evidence="3 12">Belongs to the binding-protein-dependent transport system permease family. CysTW subfamily.</text>
</comment>
<evidence type="ECO:0000256" key="9">
    <source>
        <dbReference type="ARBA" id="ARBA00022989"/>
    </source>
</evidence>
<sequence length="227" mass="23818">MNISSADLTALLLTLRLAATVTALLLLVGLPLAWWLARTRSRWQAPVAALVALPLVLPPTVLGFYLLLALGPQGPLGQLTDALGLGSLAFSFSGLVIGSMLYSLPFVVQPLQAAMASLGDRPLEIAATLGAGPVDRFFSVVLPLIRPGLITAAVLGFAHTLGEFGVVLMIGGNIEGETRVVSVQIYDHVEALAYAEAHGLSAVMLGLSFSMLLALYLLQPRGVRVRA</sequence>
<gene>
    <name evidence="14" type="ORF">ATO7_12323</name>
</gene>
<dbReference type="Proteomes" id="UP000192342">
    <property type="component" value="Unassembled WGS sequence"/>
</dbReference>
<dbReference type="SUPFAM" id="SSF161098">
    <property type="entry name" value="MetI-like"/>
    <property type="match status" value="1"/>
</dbReference>
<keyword evidence="10 11" id="KW-0472">Membrane</keyword>
<feature type="transmembrane region" description="Helical" evidence="11">
    <location>
        <begin position="12"/>
        <end position="35"/>
    </location>
</feature>
<dbReference type="CDD" id="cd06261">
    <property type="entry name" value="TM_PBP2"/>
    <property type="match status" value="1"/>
</dbReference>
<keyword evidence="5" id="KW-1003">Cell membrane</keyword>
<dbReference type="NCBIfam" id="TIGR02141">
    <property type="entry name" value="modB_ABC"/>
    <property type="match status" value="1"/>
</dbReference>
<feature type="domain" description="ABC transmembrane type-1" evidence="13">
    <location>
        <begin position="11"/>
        <end position="213"/>
    </location>
</feature>
<keyword evidence="8 11" id="KW-0812">Transmembrane</keyword>
<organism evidence="14 15">
    <name type="scientific">Oceanococcus atlanticus</name>
    <dbReference type="NCBI Taxonomy" id="1317117"/>
    <lineage>
        <taxon>Bacteria</taxon>
        <taxon>Pseudomonadati</taxon>
        <taxon>Pseudomonadota</taxon>
        <taxon>Gammaproteobacteria</taxon>
        <taxon>Chromatiales</taxon>
        <taxon>Oceanococcaceae</taxon>
        <taxon>Oceanococcus</taxon>
    </lineage>
</organism>
<evidence type="ECO:0000256" key="10">
    <source>
        <dbReference type="ARBA" id="ARBA00023136"/>
    </source>
</evidence>
<keyword evidence="15" id="KW-1185">Reference proteome</keyword>
<evidence type="ECO:0000313" key="14">
    <source>
        <dbReference type="EMBL" id="ORE86080.1"/>
    </source>
</evidence>
<keyword evidence="4 11" id="KW-0813">Transport</keyword>
<proteinExistence type="inferred from homology"/>
<feature type="transmembrane region" description="Helical" evidence="11">
    <location>
        <begin position="47"/>
        <end position="68"/>
    </location>
</feature>
<evidence type="ECO:0000259" key="13">
    <source>
        <dbReference type="PROSITE" id="PS50928"/>
    </source>
</evidence>
<keyword evidence="7 12" id="KW-0997">Cell inner membrane</keyword>
<evidence type="ECO:0000256" key="1">
    <source>
        <dbReference type="ARBA" id="ARBA00002949"/>
    </source>
</evidence>
<evidence type="ECO:0000256" key="12">
    <source>
        <dbReference type="RuleBase" id="RU365097"/>
    </source>
</evidence>
<dbReference type="InterPro" id="IPR035906">
    <property type="entry name" value="MetI-like_sf"/>
</dbReference>
<dbReference type="RefSeq" id="WP_083562152.1">
    <property type="nucleotide sequence ID" value="NZ_AQQV01000003.1"/>
</dbReference>
<dbReference type="InterPro" id="IPR011867">
    <property type="entry name" value="ModB_ABC"/>
</dbReference>
<comment type="function">
    <text evidence="1 12">Part of the binding-protein-dependent transport system for molybdenum; probably responsible for the translocation of the substrate across the membrane.</text>
</comment>
<dbReference type="InterPro" id="IPR000515">
    <property type="entry name" value="MetI-like"/>
</dbReference>
<accession>A0A1Y1SBR3</accession>
<dbReference type="PANTHER" id="PTHR30183">
    <property type="entry name" value="MOLYBDENUM TRANSPORT SYSTEM PERMEASE PROTEIN MODB"/>
    <property type="match status" value="1"/>
</dbReference>
<evidence type="ECO:0000313" key="15">
    <source>
        <dbReference type="Proteomes" id="UP000192342"/>
    </source>
</evidence>
<evidence type="ECO:0000256" key="7">
    <source>
        <dbReference type="ARBA" id="ARBA00022519"/>
    </source>
</evidence>
<dbReference type="GO" id="GO:0005886">
    <property type="term" value="C:plasma membrane"/>
    <property type="evidence" value="ECO:0007669"/>
    <property type="project" value="UniProtKB-SubCell"/>
</dbReference>
<evidence type="ECO:0000256" key="8">
    <source>
        <dbReference type="ARBA" id="ARBA00022692"/>
    </source>
</evidence>
<evidence type="ECO:0000256" key="11">
    <source>
        <dbReference type="RuleBase" id="RU363032"/>
    </source>
</evidence>
<dbReference type="GO" id="GO:0015098">
    <property type="term" value="F:molybdate ion transmembrane transporter activity"/>
    <property type="evidence" value="ECO:0007669"/>
    <property type="project" value="UniProtKB-UniRule"/>
</dbReference>
<dbReference type="FunFam" id="1.10.3720.10:FF:000054">
    <property type="entry name" value="Molybdenum transport system permease"/>
    <property type="match status" value="1"/>
</dbReference>
<dbReference type="Pfam" id="PF00528">
    <property type="entry name" value="BPD_transp_1"/>
    <property type="match status" value="1"/>
</dbReference>
<comment type="subcellular location">
    <subcellularLocation>
        <location evidence="2 12">Cell inner membrane</location>
        <topology evidence="2 12">Multi-pass membrane protein</topology>
    </subcellularLocation>
    <subcellularLocation>
        <location evidence="11">Cell membrane</location>
        <topology evidence="11">Multi-pass membrane protein</topology>
    </subcellularLocation>
</comment>